<organism evidence="4 5">
    <name type="scientific">Pontibacillus yanchengensis</name>
    <dbReference type="NCBI Taxonomy" id="462910"/>
    <lineage>
        <taxon>Bacteria</taxon>
        <taxon>Bacillati</taxon>
        <taxon>Bacillota</taxon>
        <taxon>Bacilli</taxon>
        <taxon>Bacillales</taxon>
        <taxon>Bacillaceae</taxon>
        <taxon>Pontibacillus</taxon>
    </lineage>
</organism>
<dbReference type="InterPro" id="IPR025657">
    <property type="entry name" value="RadC_JAB"/>
</dbReference>
<evidence type="ECO:0000259" key="3">
    <source>
        <dbReference type="Pfam" id="PF04002"/>
    </source>
</evidence>
<dbReference type="PANTHER" id="PTHR30471:SF3">
    <property type="entry name" value="UPF0758 PROTEIN YEES-RELATED"/>
    <property type="match status" value="1"/>
</dbReference>
<keyword evidence="2" id="KW-0482">Metalloprotease</keyword>
<feature type="domain" description="RadC-like JAB" evidence="3">
    <location>
        <begin position="16"/>
        <end position="136"/>
    </location>
</feature>
<evidence type="ECO:0000256" key="2">
    <source>
        <dbReference type="ARBA" id="ARBA00023049"/>
    </source>
</evidence>
<gene>
    <name evidence="4" type="ORF">GLW05_17910</name>
</gene>
<proteinExistence type="inferred from homology"/>
<dbReference type="InterPro" id="IPR001405">
    <property type="entry name" value="UPF0758"/>
</dbReference>
<dbReference type="OrthoDB" id="9804482at2"/>
<keyword evidence="2" id="KW-0378">Hydrolase</keyword>
<dbReference type="EMBL" id="WMEQ01000017">
    <property type="protein sequence ID" value="MYL35459.1"/>
    <property type="molecule type" value="Genomic_DNA"/>
</dbReference>
<sequence>MYTFRKEPLLRKPILEEPNDVITYVSSSFRDTDEHFTCLFMNNKGQVLNAKMISRSTVDYDDISLQEIYGTAKEENAYGVITVHNKPQQGREVLGQFKSFLEKMMKAKDTFSAETSVDFIDHIVIDESYHSVQEMGWA</sequence>
<dbReference type="PANTHER" id="PTHR30471">
    <property type="entry name" value="DNA REPAIR PROTEIN RADC"/>
    <property type="match status" value="1"/>
</dbReference>
<reference evidence="4 5" key="1">
    <citation type="submission" date="2019-11" db="EMBL/GenBank/DDBJ databases">
        <title>Genome sequences of 17 halophilic strains isolated from different environments.</title>
        <authorList>
            <person name="Furrow R.E."/>
        </authorList>
    </citation>
    <scope>NUCLEOTIDE SEQUENCE [LARGE SCALE GENOMIC DNA]</scope>
    <source>
        <strain evidence="4 5">22514_16_FS</strain>
    </source>
</reference>
<comment type="similarity">
    <text evidence="1">Belongs to the UPF0758 family.</text>
</comment>
<evidence type="ECO:0000313" key="5">
    <source>
        <dbReference type="Proteomes" id="UP000468638"/>
    </source>
</evidence>
<evidence type="ECO:0000313" key="4">
    <source>
        <dbReference type="EMBL" id="MYL35459.1"/>
    </source>
</evidence>
<keyword evidence="2" id="KW-0645">Protease</keyword>
<name>A0A6I5A596_9BACI</name>
<dbReference type="GO" id="GO:0008237">
    <property type="term" value="F:metallopeptidase activity"/>
    <property type="evidence" value="ECO:0007669"/>
    <property type="project" value="UniProtKB-KW"/>
</dbReference>
<dbReference type="Pfam" id="PF04002">
    <property type="entry name" value="RadC"/>
    <property type="match status" value="1"/>
</dbReference>
<dbReference type="Gene3D" id="3.40.140.10">
    <property type="entry name" value="Cytidine Deaminase, domain 2"/>
    <property type="match status" value="1"/>
</dbReference>
<comment type="caution">
    <text evidence="4">The sequence shown here is derived from an EMBL/GenBank/DDBJ whole genome shotgun (WGS) entry which is preliminary data.</text>
</comment>
<protein>
    <recommendedName>
        <fullName evidence="3">RadC-like JAB domain-containing protein</fullName>
    </recommendedName>
</protein>
<dbReference type="Proteomes" id="UP000468638">
    <property type="component" value="Unassembled WGS sequence"/>
</dbReference>
<dbReference type="AlphaFoldDB" id="A0A6I5A596"/>
<dbReference type="RefSeq" id="WP_160850416.1">
    <property type="nucleotide sequence ID" value="NZ_WMEQ01000017.1"/>
</dbReference>
<evidence type="ECO:0000256" key="1">
    <source>
        <dbReference type="ARBA" id="ARBA00010243"/>
    </source>
</evidence>
<accession>A0A6I5A596</accession>